<accession>A0A0U5BH17</accession>
<feature type="transmembrane region" description="Helical" evidence="1">
    <location>
        <begin position="105"/>
        <end position="127"/>
    </location>
</feature>
<sequence>MTRAFRTRLHGLLPASIAARLVTMRFTAWGLLEKDNPMADTPSPKATAAQTATAVTGGLSPIALALALPQPEATWVLYACAVFAGAGFAATQIPLPANQTGKLWLLYRIINFLALNWKYAANAALALRSSAAVAKASPLAGPGSVVTIPKDDTK</sequence>
<evidence type="ECO:0000313" key="2">
    <source>
        <dbReference type="EMBL" id="CEF54656.1"/>
    </source>
</evidence>
<name>A0A0U5BH17_9PROT</name>
<proteinExistence type="predicted"/>
<dbReference type="PATRIC" id="fig|431306.5.peg.907"/>
<gene>
    <name evidence="2" type="ORF">AGA_905</name>
</gene>
<dbReference type="EMBL" id="LN609302">
    <property type="protein sequence ID" value="CEF54656.1"/>
    <property type="molecule type" value="Genomic_DNA"/>
</dbReference>
<dbReference type="AlphaFoldDB" id="A0A0U5BH17"/>
<protein>
    <submittedName>
        <fullName evidence="2">Uncharacterized protein</fullName>
    </submittedName>
</protein>
<organism evidence="2 3">
    <name type="scientific">Acetobacter ghanensis</name>
    <dbReference type="NCBI Taxonomy" id="431306"/>
    <lineage>
        <taxon>Bacteria</taxon>
        <taxon>Pseudomonadati</taxon>
        <taxon>Pseudomonadota</taxon>
        <taxon>Alphaproteobacteria</taxon>
        <taxon>Acetobacterales</taxon>
        <taxon>Acetobacteraceae</taxon>
        <taxon>Acetobacter</taxon>
    </lineage>
</organism>
<evidence type="ECO:0000313" key="3">
    <source>
        <dbReference type="Proteomes" id="UP000068250"/>
    </source>
</evidence>
<evidence type="ECO:0000256" key="1">
    <source>
        <dbReference type="SAM" id="Phobius"/>
    </source>
</evidence>
<dbReference type="Proteomes" id="UP000068250">
    <property type="component" value="Chromosome I"/>
</dbReference>
<reference evidence="3" key="1">
    <citation type="submission" date="2014-09" db="EMBL/GenBank/DDBJ databases">
        <authorList>
            <person name="Illeghems K.G."/>
        </authorList>
    </citation>
    <scope>NUCLEOTIDE SEQUENCE [LARGE SCALE GENOMIC DNA]</scope>
    <source>
        <strain evidence="3">LMG 23848T</strain>
    </source>
</reference>
<feature type="transmembrane region" description="Helical" evidence="1">
    <location>
        <begin position="12"/>
        <end position="32"/>
    </location>
</feature>
<dbReference type="STRING" id="431306.AGA_905"/>
<feature type="transmembrane region" description="Helical" evidence="1">
    <location>
        <begin position="75"/>
        <end position="93"/>
    </location>
</feature>
<feature type="transmembrane region" description="Helical" evidence="1">
    <location>
        <begin position="47"/>
        <end position="68"/>
    </location>
</feature>
<keyword evidence="1" id="KW-1133">Transmembrane helix</keyword>
<keyword evidence="1" id="KW-0812">Transmembrane</keyword>
<keyword evidence="1" id="KW-0472">Membrane</keyword>